<dbReference type="Gene3D" id="1.10.3670.10">
    <property type="entry name" value="Putative xylanase like domain"/>
    <property type="match status" value="1"/>
</dbReference>
<evidence type="ECO:0000313" key="1">
    <source>
        <dbReference type="EMBL" id="GAI89627.1"/>
    </source>
</evidence>
<proteinExistence type="predicted"/>
<organism evidence="1">
    <name type="scientific">marine sediment metagenome</name>
    <dbReference type="NCBI Taxonomy" id="412755"/>
    <lineage>
        <taxon>unclassified sequences</taxon>
        <taxon>metagenomes</taxon>
        <taxon>ecological metagenomes</taxon>
    </lineage>
</organism>
<dbReference type="EMBL" id="BARW01020250">
    <property type="protein sequence ID" value="GAI89627.1"/>
    <property type="molecule type" value="Genomic_DNA"/>
</dbReference>
<reference evidence="1" key="1">
    <citation type="journal article" date="2014" name="Front. Microbiol.">
        <title>High frequency of phylogenetically diverse reductive dehalogenase-homologous genes in deep subseafloor sedimentary metagenomes.</title>
        <authorList>
            <person name="Kawai M."/>
            <person name="Futagami T."/>
            <person name="Toyoda A."/>
            <person name="Takaki Y."/>
            <person name="Nishi S."/>
            <person name="Hori S."/>
            <person name="Arai W."/>
            <person name="Tsubouchi T."/>
            <person name="Morono Y."/>
            <person name="Uchiyama I."/>
            <person name="Ito T."/>
            <person name="Fujiyama A."/>
            <person name="Inagaki F."/>
            <person name="Takami H."/>
        </authorList>
    </citation>
    <scope>NUCLEOTIDE SEQUENCE</scope>
    <source>
        <strain evidence="1">Expedition CK06-06</strain>
    </source>
</reference>
<feature type="non-terminal residue" evidence="1">
    <location>
        <position position="223"/>
    </location>
</feature>
<name>X1S9A7_9ZZZZ</name>
<dbReference type="AlphaFoldDB" id="X1S9A7"/>
<dbReference type="PROSITE" id="PS51257">
    <property type="entry name" value="PROKAR_LIPOPROTEIN"/>
    <property type="match status" value="1"/>
</dbReference>
<gene>
    <name evidence="1" type="ORF">S12H4_34248</name>
</gene>
<accession>X1S9A7</accession>
<evidence type="ECO:0008006" key="2">
    <source>
        <dbReference type="Google" id="ProtNLM"/>
    </source>
</evidence>
<protein>
    <recommendedName>
        <fullName evidence="2">DUF1460 domain-containing protein</fullName>
    </recommendedName>
</protein>
<dbReference type="InterPro" id="IPR010846">
    <property type="entry name" value="AmiA-like"/>
</dbReference>
<dbReference type="InterPro" id="IPR038765">
    <property type="entry name" value="Papain-like_cys_pep_sf"/>
</dbReference>
<sequence length="223" mass="25992">MRNRLFKIINVLILMIITSCSGERENWQWIDTLPKPWLLSETEVSNILPKFHQRFSNFEERLKAIALWKIGTPYELFNLGEEVSPDTDPLIRLDVSDCTVHVLTTLSFAQSKTWDEARKNIIKIHYKIDKNGNRIPTYQSRWHFTSDRILSNPNTVNITNELIDSSELENIDITLNIKNDGSELLEIDWSKKVQLSYISNTKINLEFLEKLPLVCGIAFVRRS</sequence>
<dbReference type="Pfam" id="PF07313">
    <property type="entry name" value="AmiA-like"/>
    <property type="match status" value="1"/>
</dbReference>
<dbReference type="SUPFAM" id="SSF54001">
    <property type="entry name" value="Cysteine proteinases"/>
    <property type="match status" value="1"/>
</dbReference>
<comment type="caution">
    <text evidence="1">The sequence shown here is derived from an EMBL/GenBank/DDBJ whole genome shotgun (WGS) entry which is preliminary data.</text>
</comment>